<organism evidence="1 2">
    <name type="scientific">Botryobasidium botryosum (strain FD-172 SS1)</name>
    <dbReference type="NCBI Taxonomy" id="930990"/>
    <lineage>
        <taxon>Eukaryota</taxon>
        <taxon>Fungi</taxon>
        <taxon>Dikarya</taxon>
        <taxon>Basidiomycota</taxon>
        <taxon>Agaricomycotina</taxon>
        <taxon>Agaricomycetes</taxon>
        <taxon>Cantharellales</taxon>
        <taxon>Botryobasidiaceae</taxon>
        <taxon>Botryobasidium</taxon>
    </lineage>
</organism>
<proteinExistence type="predicted"/>
<reference evidence="2" key="1">
    <citation type="journal article" date="2014" name="Proc. Natl. Acad. Sci. U.S.A.">
        <title>Extensive sampling of basidiomycete genomes demonstrates inadequacy of the white-rot/brown-rot paradigm for wood decay fungi.</title>
        <authorList>
            <person name="Riley R."/>
            <person name="Salamov A.A."/>
            <person name="Brown D.W."/>
            <person name="Nagy L.G."/>
            <person name="Floudas D."/>
            <person name="Held B.W."/>
            <person name="Levasseur A."/>
            <person name="Lombard V."/>
            <person name="Morin E."/>
            <person name="Otillar R."/>
            <person name="Lindquist E.A."/>
            <person name="Sun H."/>
            <person name="LaButti K.M."/>
            <person name="Schmutz J."/>
            <person name="Jabbour D."/>
            <person name="Luo H."/>
            <person name="Baker S.E."/>
            <person name="Pisabarro A.G."/>
            <person name="Walton J.D."/>
            <person name="Blanchette R.A."/>
            <person name="Henrissat B."/>
            <person name="Martin F."/>
            <person name="Cullen D."/>
            <person name="Hibbett D.S."/>
            <person name="Grigoriev I.V."/>
        </authorList>
    </citation>
    <scope>NUCLEOTIDE SEQUENCE [LARGE SCALE GENOMIC DNA]</scope>
    <source>
        <strain evidence="2">FD-172 SS1</strain>
    </source>
</reference>
<evidence type="ECO:0000313" key="2">
    <source>
        <dbReference type="Proteomes" id="UP000027195"/>
    </source>
</evidence>
<sequence length="134" mass="15388">MDSHRKGTWEFPHQVTSKLAGLTWVLRAIVLREIRDRAKILCQSPMDAGLPLLRYVKVAENYPFVWMRTLQTIATTYACLTSAPKFSWKENNEFLFEGKRCTLGGVQCMTKDLRDKLLDSFADVTWHGEGLPSH</sequence>
<keyword evidence="2" id="KW-1185">Reference proteome</keyword>
<dbReference type="AlphaFoldDB" id="A0A067MPE5"/>
<gene>
    <name evidence="1" type="ORF">BOTBODRAFT_175443</name>
</gene>
<accession>A0A067MPE5</accession>
<dbReference type="EMBL" id="KL198042">
    <property type="protein sequence ID" value="KDQ13747.1"/>
    <property type="molecule type" value="Genomic_DNA"/>
</dbReference>
<dbReference type="HOGENOM" id="CLU_1895857_0_0_1"/>
<dbReference type="InParanoid" id="A0A067MPE5"/>
<evidence type="ECO:0000313" key="1">
    <source>
        <dbReference type="EMBL" id="KDQ13747.1"/>
    </source>
</evidence>
<dbReference type="Proteomes" id="UP000027195">
    <property type="component" value="Unassembled WGS sequence"/>
</dbReference>
<protein>
    <submittedName>
        <fullName evidence="1">Uncharacterized protein</fullName>
    </submittedName>
</protein>
<name>A0A067MPE5_BOTB1</name>